<dbReference type="OrthoDB" id="5381604at2"/>
<dbReference type="Gene3D" id="2.60.40.10">
    <property type="entry name" value="Immunoglobulins"/>
    <property type="match status" value="1"/>
</dbReference>
<organism evidence="3 4">
    <name type="scientific">Hyunsoonleella pacifica</name>
    <dbReference type="NCBI Taxonomy" id="1080224"/>
    <lineage>
        <taxon>Bacteria</taxon>
        <taxon>Pseudomonadati</taxon>
        <taxon>Bacteroidota</taxon>
        <taxon>Flavobacteriia</taxon>
        <taxon>Flavobacteriales</taxon>
        <taxon>Flavobacteriaceae</taxon>
    </lineage>
</organism>
<evidence type="ECO:0000313" key="4">
    <source>
        <dbReference type="Proteomes" id="UP000292372"/>
    </source>
</evidence>
<accession>A0A4Q9FP08</accession>
<dbReference type="PROSITE" id="PS50093">
    <property type="entry name" value="PKD"/>
    <property type="match status" value="1"/>
</dbReference>
<evidence type="ECO:0000256" key="1">
    <source>
        <dbReference type="SAM" id="SignalP"/>
    </source>
</evidence>
<keyword evidence="4" id="KW-1185">Reference proteome</keyword>
<dbReference type="InterPro" id="IPR013783">
    <property type="entry name" value="Ig-like_fold"/>
</dbReference>
<gene>
    <name evidence="3" type="ORF">EYD46_07325</name>
</gene>
<comment type="caution">
    <text evidence="3">The sequence shown here is derived from an EMBL/GenBank/DDBJ whole genome shotgun (WGS) entry which is preliminary data.</text>
</comment>
<name>A0A4Q9FP08_9FLAO</name>
<dbReference type="SUPFAM" id="SSF49299">
    <property type="entry name" value="PKD domain"/>
    <property type="match status" value="1"/>
</dbReference>
<dbReference type="EMBL" id="SIRS01000003">
    <property type="protein sequence ID" value="TBN16445.1"/>
    <property type="molecule type" value="Genomic_DNA"/>
</dbReference>
<dbReference type="Pfam" id="PF00801">
    <property type="entry name" value="PKD"/>
    <property type="match status" value="1"/>
</dbReference>
<proteinExistence type="predicted"/>
<feature type="signal peptide" evidence="1">
    <location>
        <begin position="1"/>
        <end position="21"/>
    </location>
</feature>
<reference evidence="3 4" key="1">
    <citation type="journal article" date="2015" name="Int. J. Syst. Evol. Microbiol.">
        <title>Hyunsoonleella pacifica sp. nov., isolated from seawater of South Pacific Gyre.</title>
        <authorList>
            <person name="Gao X."/>
            <person name="Zhang Z."/>
            <person name="Dai X."/>
            <person name="Zhang X.H."/>
        </authorList>
    </citation>
    <scope>NUCLEOTIDE SEQUENCE [LARGE SCALE GENOMIC DNA]</scope>
    <source>
        <strain evidence="3 4">SW033</strain>
    </source>
</reference>
<dbReference type="Proteomes" id="UP000292372">
    <property type="component" value="Unassembled WGS sequence"/>
</dbReference>
<feature type="chain" id="PRO_5020617473" description="PKD domain-containing protein" evidence="1">
    <location>
        <begin position="22"/>
        <end position="541"/>
    </location>
</feature>
<feature type="domain" description="PKD" evidence="2">
    <location>
        <begin position="149"/>
        <end position="185"/>
    </location>
</feature>
<dbReference type="PROSITE" id="PS51257">
    <property type="entry name" value="PROKAR_LIPOPROTEIN"/>
    <property type="match status" value="1"/>
</dbReference>
<evidence type="ECO:0000313" key="3">
    <source>
        <dbReference type="EMBL" id="TBN16445.1"/>
    </source>
</evidence>
<sequence>MKNLLTLLISFALVLATTSCEDENDFNYVLFADEAPTEVQAIITVATDNSGVVTVSPTAKGVSSFRVFFGDPSNNQALIGRNKTIENVYPEGEYTVRIVAISPNDKTTETTQNIFVERTAILNIESGLLVSETAKEVELTPVADNATQFVINFGDGTQETVNAGDSIRHIYAEGGDFQINIEASNPDTGKSNQITEFTSIQVGPLDLLLTFDDPITDYTFNPFGGVSTEIVANPNLSGTNEEESNVAAITNSGNSFEGFVYDLPTPIDFSSNKKTMFVKVFNDTGNTIPITLQFVNGVNGERGVEVVTNHTGSGWETLEFNFFNASKVFIPNDPENFQSITPTGQYGTIAFFIDGPGSTQGTFFLDDFVQSLGDAPAGPQYVFDFEDITLEGSFDFGAPIQIVDNPFPNAVNSSSKVLEIQRGPGLFQGSGFDIPLLDLTTEDKIITIKLYSEIPALLSVDLKVSPTGARSANVQVNHTGSGWEELTFDYSNATKAFEPNDPENFAPLPANQVGAYTQIVFIVNGPNEDTGTFYMDDIIKP</sequence>
<dbReference type="AlphaFoldDB" id="A0A4Q9FP08"/>
<keyword evidence="1" id="KW-0732">Signal</keyword>
<dbReference type="RefSeq" id="WP_130936427.1">
    <property type="nucleotide sequence ID" value="NZ_BMEE01000002.1"/>
</dbReference>
<dbReference type="InterPro" id="IPR035986">
    <property type="entry name" value="PKD_dom_sf"/>
</dbReference>
<protein>
    <recommendedName>
        <fullName evidence="2">PKD domain-containing protein</fullName>
    </recommendedName>
</protein>
<evidence type="ECO:0000259" key="2">
    <source>
        <dbReference type="PROSITE" id="PS50093"/>
    </source>
</evidence>
<dbReference type="InterPro" id="IPR000601">
    <property type="entry name" value="PKD_dom"/>
</dbReference>